<gene>
    <name evidence="2" type="ORF">ATNIH1004_000439</name>
</gene>
<accession>A0A5M9N3G0</accession>
<evidence type="ECO:0000256" key="1">
    <source>
        <dbReference type="SAM" id="MobiDB-lite"/>
    </source>
</evidence>
<dbReference type="GeneID" id="54323141"/>
<dbReference type="Proteomes" id="UP000324241">
    <property type="component" value="Unassembled WGS sequence"/>
</dbReference>
<protein>
    <submittedName>
        <fullName evidence="2">Uncharacterized protein</fullName>
    </submittedName>
</protein>
<name>A0A5M9N3G0_9EURO</name>
<evidence type="ECO:0000313" key="3">
    <source>
        <dbReference type="Proteomes" id="UP000324241"/>
    </source>
</evidence>
<feature type="region of interest" description="Disordered" evidence="1">
    <location>
        <begin position="29"/>
        <end position="49"/>
    </location>
</feature>
<dbReference type="AlphaFoldDB" id="A0A5M9N3G0"/>
<feature type="compositionally biased region" description="Basic and acidic residues" evidence="1">
    <location>
        <begin position="29"/>
        <end position="44"/>
    </location>
</feature>
<evidence type="ECO:0000313" key="2">
    <source>
        <dbReference type="EMBL" id="KAA8651549.1"/>
    </source>
</evidence>
<reference evidence="2 3" key="1">
    <citation type="submission" date="2019-08" db="EMBL/GenBank/DDBJ databases">
        <title>The genome sequence of a newly discovered highly antifungal drug resistant Aspergillus species, Aspergillus tanneri NIH 1004.</title>
        <authorList>
            <person name="Mounaud S."/>
            <person name="Singh I."/>
            <person name="Joardar V."/>
            <person name="Pakala S."/>
            <person name="Pakala S."/>
            <person name="Venepally P."/>
            <person name="Chung J.K."/>
            <person name="Losada L."/>
            <person name="Nierman W.C."/>
        </authorList>
    </citation>
    <scope>NUCLEOTIDE SEQUENCE [LARGE SCALE GENOMIC DNA]</scope>
    <source>
        <strain evidence="2 3">NIH1004</strain>
    </source>
</reference>
<comment type="caution">
    <text evidence="2">The sequence shown here is derived from an EMBL/GenBank/DDBJ whole genome shotgun (WGS) entry which is preliminary data.</text>
</comment>
<dbReference type="RefSeq" id="XP_033430910.1">
    <property type="nucleotide sequence ID" value="XM_033565153.1"/>
</dbReference>
<dbReference type="EMBL" id="QUQM01000002">
    <property type="protein sequence ID" value="KAA8651549.1"/>
    <property type="molecule type" value="Genomic_DNA"/>
</dbReference>
<organism evidence="2 3">
    <name type="scientific">Aspergillus tanneri</name>
    <dbReference type="NCBI Taxonomy" id="1220188"/>
    <lineage>
        <taxon>Eukaryota</taxon>
        <taxon>Fungi</taxon>
        <taxon>Dikarya</taxon>
        <taxon>Ascomycota</taxon>
        <taxon>Pezizomycotina</taxon>
        <taxon>Eurotiomycetes</taxon>
        <taxon>Eurotiomycetidae</taxon>
        <taxon>Eurotiales</taxon>
        <taxon>Aspergillaceae</taxon>
        <taxon>Aspergillus</taxon>
        <taxon>Aspergillus subgen. Circumdati</taxon>
    </lineage>
</organism>
<sequence>MPCVEILQVPIANAQFLNTLEPSMHFGHCTHEESTAGESNEERSSSPQVKKVADCHGVDDFDVYVKRILLDIHSEATGILLLSRPPVWSGKPLLAWSWRE</sequence>
<proteinExistence type="predicted"/>